<accession>A0A9P6R2Y9</accession>
<evidence type="ECO:0000256" key="1">
    <source>
        <dbReference type="SAM" id="SignalP"/>
    </source>
</evidence>
<reference evidence="2" key="1">
    <citation type="journal article" date="2020" name="Fungal Divers.">
        <title>Resolving the Mortierellaceae phylogeny through synthesis of multi-gene phylogenetics and phylogenomics.</title>
        <authorList>
            <person name="Vandepol N."/>
            <person name="Liber J."/>
            <person name="Desiro A."/>
            <person name="Na H."/>
            <person name="Kennedy M."/>
            <person name="Barry K."/>
            <person name="Grigoriev I.V."/>
            <person name="Miller A.N."/>
            <person name="O'Donnell K."/>
            <person name="Stajich J.E."/>
            <person name="Bonito G."/>
        </authorList>
    </citation>
    <scope>NUCLEOTIDE SEQUENCE</scope>
    <source>
        <strain evidence="2">REB-010B</strain>
    </source>
</reference>
<dbReference type="OrthoDB" id="1896086at2759"/>
<dbReference type="Pfam" id="PF15474">
    <property type="entry name" value="MU117"/>
    <property type="match status" value="1"/>
</dbReference>
<keyword evidence="3" id="KW-1185">Reference proteome</keyword>
<feature type="chain" id="PRO_5040115792" evidence="1">
    <location>
        <begin position="22"/>
        <end position="124"/>
    </location>
</feature>
<keyword evidence="1" id="KW-0732">Signal</keyword>
<dbReference type="InterPro" id="IPR029167">
    <property type="entry name" value="Mug117"/>
</dbReference>
<evidence type="ECO:0000313" key="3">
    <source>
        <dbReference type="Proteomes" id="UP000738325"/>
    </source>
</evidence>
<dbReference type="EMBL" id="JAAAIP010000926">
    <property type="protein sequence ID" value="KAG0311417.1"/>
    <property type="molecule type" value="Genomic_DNA"/>
</dbReference>
<organism evidence="2 3">
    <name type="scientific">Dissophora globulifera</name>
    <dbReference type="NCBI Taxonomy" id="979702"/>
    <lineage>
        <taxon>Eukaryota</taxon>
        <taxon>Fungi</taxon>
        <taxon>Fungi incertae sedis</taxon>
        <taxon>Mucoromycota</taxon>
        <taxon>Mortierellomycotina</taxon>
        <taxon>Mortierellomycetes</taxon>
        <taxon>Mortierellales</taxon>
        <taxon>Mortierellaceae</taxon>
        <taxon>Dissophora</taxon>
    </lineage>
</organism>
<name>A0A9P6R2Y9_9FUNG</name>
<comment type="caution">
    <text evidence="2">The sequence shown here is derived from an EMBL/GenBank/DDBJ whole genome shotgun (WGS) entry which is preliminary data.</text>
</comment>
<feature type="signal peptide" evidence="1">
    <location>
        <begin position="1"/>
        <end position="21"/>
    </location>
</feature>
<evidence type="ECO:0000313" key="2">
    <source>
        <dbReference type="EMBL" id="KAG0311417.1"/>
    </source>
</evidence>
<dbReference type="Proteomes" id="UP000738325">
    <property type="component" value="Unassembled WGS sequence"/>
</dbReference>
<proteinExistence type="predicted"/>
<sequence>MAKTLTSLVIVIATLASAVVGYSDNCSGSSSCQIATQQACYDSISGYDDSTNYKQYTSRTSGSCTAIYRCTGVYPNADGATLKTLFNSIYDLQGCKNCGSHAFDDGTCEVTLNYCAPDSCKNVG</sequence>
<gene>
    <name evidence="2" type="ORF">BGZ99_010177</name>
</gene>
<dbReference type="AlphaFoldDB" id="A0A9P6R2Y9"/>
<protein>
    <submittedName>
        <fullName evidence="2">Uncharacterized protein</fullName>
    </submittedName>
</protein>